<proteinExistence type="predicted"/>
<feature type="compositionally biased region" description="Basic and acidic residues" evidence="1">
    <location>
        <begin position="1"/>
        <end position="21"/>
    </location>
</feature>
<feature type="region of interest" description="Disordered" evidence="1">
    <location>
        <begin position="77"/>
        <end position="97"/>
    </location>
</feature>
<dbReference type="Proteomes" id="UP000499080">
    <property type="component" value="Unassembled WGS sequence"/>
</dbReference>
<reference evidence="2 3" key="1">
    <citation type="journal article" date="2019" name="Sci. Rep.">
        <title>Orb-weaving spider Araneus ventricosus genome elucidates the spidroin gene catalogue.</title>
        <authorList>
            <person name="Kono N."/>
            <person name="Nakamura H."/>
            <person name="Ohtoshi R."/>
            <person name="Moran D.A.P."/>
            <person name="Shinohara A."/>
            <person name="Yoshida Y."/>
            <person name="Fujiwara M."/>
            <person name="Mori M."/>
            <person name="Tomita M."/>
            <person name="Arakawa K."/>
        </authorList>
    </citation>
    <scope>NUCLEOTIDE SEQUENCE [LARGE SCALE GENOMIC DNA]</scope>
</reference>
<feature type="region of interest" description="Disordered" evidence="1">
    <location>
        <begin position="1"/>
        <end position="46"/>
    </location>
</feature>
<gene>
    <name evidence="2" type="ORF">AVEN_94730_1</name>
</gene>
<evidence type="ECO:0000256" key="1">
    <source>
        <dbReference type="SAM" id="MobiDB-lite"/>
    </source>
</evidence>
<evidence type="ECO:0000313" key="3">
    <source>
        <dbReference type="Proteomes" id="UP000499080"/>
    </source>
</evidence>
<evidence type="ECO:0000313" key="2">
    <source>
        <dbReference type="EMBL" id="GBM05428.1"/>
    </source>
</evidence>
<feature type="compositionally biased region" description="Basic and acidic residues" evidence="1">
    <location>
        <begin position="32"/>
        <end position="46"/>
    </location>
</feature>
<feature type="compositionally biased region" description="Basic and acidic residues" evidence="1">
    <location>
        <begin position="78"/>
        <end position="90"/>
    </location>
</feature>
<name>A0A4Y2CNY1_ARAVE</name>
<dbReference type="EMBL" id="BGPR01000215">
    <property type="protein sequence ID" value="GBM05428.1"/>
    <property type="molecule type" value="Genomic_DNA"/>
</dbReference>
<organism evidence="2 3">
    <name type="scientific">Araneus ventricosus</name>
    <name type="common">Orbweaver spider</name>
    <name type="synonym">Epeira ventricosa</name>
    <dbReference type="NCBI Taxonomy" id="182803"/>
    <lineage>
        <taxon>Eukaryota</taxon>
        <taxon>Metazoa</taxon>
        <taxon>Ecdysozoa</taxon>
        <taxon>Arthropoda</taxon>
        <taxon>Chelicerata</taxon>
        <taxon>Arachnida</taxon>
        <taxon>Araneae</taxon>
        <taxon>Araneomorphae</taxon>
        <taxon>Entelegynae</taxon>
        <taxon>Araneoidea</taxon>
        <taxon>Araneidae</taxon>
        <taxon>Araneus</taxon>
    </lineage>
</organism>
<comment type="caution">
    <text evidence="2">The sequence shown here is derived from an EMBL/GenBank/DDBJ whole genome shotgun (WGS) entry which is preliminary data.</text>
</comment>
<protein>
    <submittedName>
        <fullName evidence="2">Uncharacterized protein</fullName>
    </submittedName>
</protein>
<dbReference type="AlphaFoldDB" id="A0A4Y2CNY1"/>
<accession>A0A4Y2CNY1</accession>
<sequence>METSWRDQPEDRFTYEREGQRNKTNCKFRSSPVKEEKKRAPRKEQYSTRINTRKDCYVRGLSHLTRECPERYQVSTPNKKELNQDNDAQHRKCNCTV</sequence>
<keyword evidence="3" id="KW-1185">Reference proteome</keyword>
<dbReference type="OrthoDB" id="6472394at2759"/>